<dbReference type="GO" id="GO:0003964">
    <property type="term" value="F:RNA-directed DNA polymerase activity"/>
    <property type="evidence" value="ECO:0007669"/>
    <property type="project" value="UniProtKB-KW"/>
</dbReference>
<dbReference type="NCBIfam" id="TIGR04416">
    <property type="entry name" value="group_II_RT_mat"/>
    <property type="match status" value="1"/>
</dbReference>
<dbReference type="InterPro" id="IPR000123">
    <property type="entry name" value="Reverse_transcriptase_msDNA"/>
</dbReference>
<evidence type="ECO:0000259" key="10">
    <source>
        <dbReference type="PROSITE" id="PS50878"/>
    </source>
</evidence>
<keyword evidence="5" id="KW-0460">Magnesium</keyword>
<dbReference type="SUPFAM" id="SSF56672">
    <property type="entry name" value="DNA/RNA polymerases"/>
    <property type="match status" value="1"/>
</dbReference>
<dbReference type="PANTHER" id="PTHR34047:SF3">
    <property type="entry name" value="BLR2052 PROTEIN"/>
    <property type="match status" value="1"/>
</dbReference>
<dbReference type="Gene3D" id="3.30.70.270">
    <property type="match status" value="1"/>
</dbReference>
<comment type="caution">
    <text evidence="11">The sequence shown here is derived from an EMBL/GenBank/DDBJ whole genome shotgun (WGS) entry which is preliminary data.</text>
</comment>
<evidence type="ECO:0000256" key="1">
    <source>
        <dbReference type="ARBA" id="ARBA00012493"/>
    </source>
</evidence>
<comment type="similarity">
    <text evidence="8">Belongs to the bacterial reverse transcriptase family.</text>
</comment>
<evidence type="ECO:0000256" key="3">
    <source>
        <dbReference type="ARBA" id="ARBA00022695"/>
    </source>
</evidence>
<organism evidence="11 12">
    <name type="scientific">Shewanella inventionis</name>
    <dbReference type="NCBI Taxonomy" id="1738770"/>
    <lineage>
        <taxon>Bacteria</taxon>
        <taxon>Pseudomonadati</taxon>
        <taxon>Pseudomonadota</taxon>
        <taxon>Gammaproteobacteria</taxon>
        <taxon>Alteromonadales</taxon>
        <taxon>Shewanellaceae</taxon>
        <taxon>Shewanella</taxon>
    </lineage>
</organism>
<dbReference type="Pfam" id="PF08388">
    <property type="entry name" value="GIIM"/>
    <property type="match status" value="1"/>
</dbReference>
<keyword evidence="2" id="KW-0808">Transferase</keyword>
<feature type="domain" description="Reverse transcriptase" evidence="10">
    <location>
        <begin position="48"/>
        <end position="287"/>
    </location>
</feature>
<dbReference type="PANTHER" id="PTHR34047">
    <property type="entry name" value="NUCLEAR INTRON MATURASE 1, MITOCHONDRIAL-RELATED"/>
    <property type="match status" value="1"/>
</dbReference>
<evidence type="ECO:0000256" key="8">
    <source>
        <dbReference type="ARBA" id="ARBA00034120"/>
    </source>
</evidence>
<keyword evidence="7" id="KW-0051">Antiviral defense</keyword>
<dbReference type="Pfam" id="PF00078">
    <property type="entry name" value="RVT_1"/>
    <property type="match status" value="1"/>
</dbReference>
<dbReference type="InterPro" id="IPR051083">
    <property type="entry name" value="GrpII_Intron_Splice-Mob/Def"/>
</dbReference>
<dbReference type="InterPro" id="IPR043128">
    <property type="entry name" value="Rev_trsase/Diguanyl_cyclase"/>
</dbReference>
<dbReference type="InterPro" id="IPR000477">
    <property type="entry name" value="RT_dom"/>
</dbReference>
<protein>
    <recommendedName>
        <fullName evidence="1">RNA-directed DNA polymerase</fullName>
        <ecNumber evidence="1">2.7.7.49</ecNumber>
    </recommendedName>
</protein>
<dbReference type="InterPro" id="IPR013597">
    <property type="entry name" value="Mat_intron_G2"/>
</dbReference>
<dbReference type="InterPro" id="IPR030931">
    <property type="entry name" value="Group_II_RT_mat"/>
</dbReference>
<dbReference type="InterPro" id="IPR043502">
    <property type="entry name" value="DNA/RNA_pol_sf"/>
</dbReference>
<sequence>MNAHRFNIDKWQVVKAYQLVKANKGAAGIDKQSMADFEKDLKNNLYKIWNRMSSGCYFPPAVKAVAIPKKSGGERILGIPTIQDRIAQMVARLSFEPLVEPEFLNDSYGYRPKKSAIDAVRVTRKRCWYHDWVLEFDIKGLFDNISHDLLMKAVRKHTGCKWLLLYIERWLQAPMIKADGEIIERVQGTPQGGVISPVLANLFLHYVFDKWMQKNHANVKWCRYADDGLVHCDSEKEAQQMLVELKERFEACGLELHPTKTKIAYCKDGSRKGKHENISFDFLGYTFRPRLCRNRQTQGIFISFTPAASRNAQKGMIKKIRMLGIRKRTDLSLEQIARWINPIINGWINYYGSFCRSELYRVFREVNKALIWWARHKYKKLQRRKTRAGKFMENLARTHRYLFAHWRAGMRGSMV</sequence>
<evidence type="ECO:0000313" key="11">
    <source>
        <dbReference type="EMBL" id="GGB69536.1"/>
    </source>
</evidence>
<dbReference type="EC" id="2.7.7.49" evidence="1"/>
<name>A0ABQ1JI36_9GAMM</name>
<evidence type="ECO:0000313" key="12">
    <source>
        <dbReference type="Proteomes" id="UP000617555"/>
    </source>
</evidence>
<evidence type="ECO:0000256" key="9">
    <source>
        <dbReference type="ARBA" id="ARBA00048173"/>
    </source>
</evidence>
<reference evidence="12" key="1">
    <citation type="journal article" date="2019" name="Int. J. Syst. Evol. Microbiol.">
        <title>The Global Catalogue of Microorganisms (GCM) 10K type strain sequencing project: providing services to taxonomists for standard genome sequencing and annotation.</title>
        <authorList>
            <consortium name="The Broad Institute Genomics Platform"/>
            <consortium name="The Broad Institute Genome Sequencing Center for Infectious Disease"/>
            <person name="Wu L."/>
            <person name="Ma J."/>
        </authorList>
    </citation>
    <scope>NUCLEOTIDE SEQUENCE [LARGE SCALE GENOMIC DNA]</scope>
    <source>
        <strain evidence="12">CGMCC 1.15339</strain>
    </source>
</reference>
<evidence type="ECO:0000256" key="7">
    <source>
        <dbReference type="ARBA" id="ARBA00023118"/>
    </source>
</evidence>
<comment type="catalytic activity">
    <reaction evidence="9">
        <text>DNA(n) + a 2'-deoxyribonucleoside 5'-triphosphate = DNA(n+1) + diphosphate</text>
        <dbReference type="Rhea" id="RHEA:22508"/>
        <dbReference type="Rhea" id="RHEA-COMP:17339"/>
        <dbReference type="Rhea" id="RHEA-COMP:17340"/>
        <dbReference type="ChEBI" id="CHEBI:33019"/>
        <dbReference type="ChEBI" id="CHEBI:61560"/>
        <dbReference type="ChEBI" id="CHEBI:173112"/>
        <dbReference type="EC" id="2.7.7.49"/>
    </reaction>
</comment>
<evidence type="ECO:0000256" key="4">
    <source>
        <dbReference type="ARBA" id="ARBA00022723"/>
    </source>
</evidence>
<dbReference type="PROSITE" id="PS50878">
    <property type="entry name" value="RT_POL"/>
    <property type="match status" value="1"/>
</dbReference>
<keyword evidence="3" id="KW-0548">Nucleotidyltransferase</keyword>
<dbReference type="PRINTS" id="PR00866">
    <property type="entry name" value="RNADNAPOLMS"/>
</dbReference>
<keyword evidence="6 11" id="KW-0695">RNA-directed DNA polymerase</keyword>
<proteinExistence type="inferred from homology"/>
<accession>A0ABQ1JI36</accession>
<evidence type="ECO:0000256" key="5">
    <source>
        <dbReference type="ARBA" id="ARBA00022842"/>
    </source>
</evidence>
<dbReference type="RefSeq" id="WP_188740403.1">
    <property type="nucleotide sequence ID" value="NZ_BMII01000030.1"/>
</dbReference>
<keyword evidence="12" id="KW-1185">Reference proteome</keyword>
<gene>
    <name evidence="11" type="ORF">GCM10011607_32680</name>
</gene>
<dbReference type="Proteomes" id="UP000617555">
    <property type="component" value="Unassembled WGS sequence"/>
</dbReference>
<evidence type="ECO:0000256" key="6">
    <source>
        <dbReference type="ARBA" id="ARBA00022918"/>
    </source>
</evidence>
<evidence type="ECO:0000256" key="2">
    <source>
        <dbReference type="ARBA" id="ARBA00022679"/>
    </source>
</evidence>
<dbReference type="CDD" id="cd01651">
    <property type="entry name" value="RT_G2_intron"/>
    <property type="match status" value="1"/>
</dbReference>
<keyword evidence="4" id="KW-0479">Metal-binding</keyword>
<dbReference type="EMBL" id="BMII01000030">
    <property type="protein sequence ID" value="GGB69536.1"/>
    <property type="molecule type" value="Genomic_DNA"/>
</dbReference>